<keyword evidence="4" id="KW-1185">Reference proteome</keyword>
<sequence length="277" mass="32231">MINKIDAHQHFWQYSKQRYAWIDDKMLQLKRDFLPDDIFPIIQRNSVEGTVAVQAVQDEKENFFLLELAEKHPFILAVIGWIDLKSPDLETTLESYKNYKKLKGFRHVLQDEADPNFILNQAFQNGLKSIFKAGFTYDLLVYPHQLDGAIQTVSNFEEGRFVLDHIAKPPIKAGLIKDWEVNIKALAERPNVYCKLSGMITEAAWEDWDEKEFYPYLDVIMKAFGEDRVMFGSDWPVCKLAGSYEQVIDLVEGYFKGCSPEALEKVWRANAIKFYQL</sequence>
<dbReference type="OrthoDB" id="5450317at2"/>
<dbReference type="GO" id="GO:0016787">
    <property type="term" value="F:hydrolase activity"/>
    <property type="evidence" value="ECO:0007669"/>
    <property type="project" value="UniProtKB-KW"/>
</dbReference>
<dbReference type="AlphaFoldDB" id="G0J6H1"/>
<dbReference type="PANTHER" id="PTHR43569">
    <property type="entry name" value="AMIDOHYDROLASE"/>
    <property type="match status" value="1"/>
</dbReference>
<organism evidence="3 4">
    <name type="scientific">Cyclobacterium marinum (strain ATCC 25205 / DSM 745 / LMG 13164 / NCIMB 1802)</name>
    <name type="common">Flectobacillus marinus</name>
    <dbReference type="NCBI Taxonomy" id="880070"/>
    <lineage>
        <taxon>Bacteria</taxon>
        <taxon>Pseudomonadati</taxon>
        <taxon>Bacteroidota</taxon>
        <taxon>Cytophagia</taxon>
        <taxon>Cytophagales</taxon>
        <taxon>Cyclobacteriaceae</taxon>
        <taxon>Cyclobacterium</taxon>
    </lineage>
</organism>
<feature type="domain" description="Amidohydrolase-related" evidence="2">
    <location>
        <begin position="5"/>
        <end position="277"/>
    </location>
</feature>
<dbReference type="Pfam" id="PF04909">
    <property type="entry name" value="Amidohydro_2"/>
    <property type="match status" value="1"/>
</dbReference>
<accession>G0J6H1</accession>
<gene>
    <name evidence="3" type="ordered locus">Cycma_3957</name>
</gene>
<dbReference type="InterPro" id="IPR052350">
    <property type="entry name" value="Metallo-dep_Lactonases"/>
</dbReference>
<dbReference type="HOGENOM" id="CLU_044590_3_0_10"/>
<dbReference type="eggNOG" id="COG3618">
    <property type="taxonomic scope" value="Bacteria"/>
</dbReference>
<dbReference type="RefSeq" id="WP_014021951.1">
    <property type="nucleotide sequence ID" value="NC_015914.1"/>
</dbReference>
<keyword evidence="3" id="KW-0378">Hydrolase</keyword>
<proteinExistence type="inferred from homology"/>
<dbReference type="PANTHER" id="PTHR43569:SF2">
    <property type="entry name" value="AMIDOHYDROLASE-RELATED DOMAIN-CONTAINING PROTEIN"/>
    <property type="match status" value="1"/>
</dbReference>
<dbReference type="InterPro" id="IPR032466">
    <property type="entry name" value="Metal_Hydrolase"/>
</dbReference>
<dbReference type="InterPro" id="IPR006680">
    <property type="entry name" value="Amidohydro-rel"/>
</dbReference>
<evidence type="ECO:0000259" key="2">
    <source>
        <dbReference type="Pfam" id="PF04909"/>
    </source>
</evidence>
<dbReference type="SUPFAM" id="SSF51556">
    <property type="entry name" value="Metallo-dependent hydrolases"/>
    <property type="match status" value="1"/>
</dbReference>
<evidence type="ECO:0000313" key="4">
    <source>
        <dbReference type="Proteomes" id="UP000001635"/>
    </source>
</evidence>
<reference evidence="4" key="1">
    <citation type="submission" date="2011-07" db="EMBL/GenBank/DDBJ databases">
        <title>The complete genome of Cyclobacterium marinum DSM 745.</title>
        <authorList>
            <person name="Lucas S."/>
            <person name="Han J."/>
            <person name="Lapidus A."/>
            <person name="Bruce D."/>
            <person name="Goodwin L."/>
            <person name="Pitluck S."/>
            <person name="Peters L."/>
            <person name="Kyrpides N."/>
            <person name="Mavromatis K."/>
            <person name="Ivanova N."/>
            <person name="Ovchinnikova G."/>
            <person name="Chertkov O."/>
            <person name="Detter J.C."/>
            <person name="Tapia R."/>
            <person name="Han C."/>
            <person name="Land M."/>
            <person name="Hauser L."/>
            <person name="Markowitz V."/>
            <person name="Cheng J.-F."/>
            <person name="Hugenholtz P."/>
            <person name="Woyke T."/>
            <person name="Wu D."/>
            <person name="Tindall B."/>
            <person name="Schuetze A."/>
            <person name="Brambilla E."/>
            <person name="Klenk H.-P."/>
            <person name="Eisen J.A."/>
        </authorList>
    </citation>
    <scope>NUCLEOTIDE SEQUENCE [LARGE SCALE GENOMIC DNA]</scope>
    <source>
        <strain evidence="4">ATCC 25205 / DSM 745 / LMG 13164 / NCIMB 1802</strain>
    </source>
</reference>
<dbReference type="EMBL" id="CP002955">
    <property type="protein sequence ID" value="AEL27666.1"/>
    <property type="molecule type" value="Genomic_DNA"/>
</dbReference>
<name>G0J6H1_CYCMS</name>
<protein>
    <submittedName>
        <fullName evidence="3">Amidohydrolase 2</fullName>
    </submittedName>
</protein>
<dbReference type="STRING" id="880070.Cycma_3957"/>
<dbReference type="KEGG" id="cmr:Cycma_3957"/>
<evidence type="ECO:0000313" key="3">
    <source>
        <dbReference type="EMBL" id="AEL27666.1"/>
    </source>
</evidence>
<dbReference type="Proteomes" id="UP000001635">
    <property type="component" value="Chromosome"/>
</dbReference>
<evidence type="ECO:0000256" key="1">
    <source>
        <dbReference type="ARBA" id="ARBA00038310"/>
    </source>
</evidence>
<comment type="similarity">
    <text evidence="1">Belongs to the metallo-dependent hydrolases superfamily.</text>
</comment>
<dbReference type="Gene3D" id="3.20.20.140">
    <property type="entry name" value="Metal-dependent hydrolases"/>
    <property type="match status" value="1"/>
</dbReference>